<dbReference type="KEGG" id="dfl:DFE_2380"/>
<protein>
    <submittedName>
        <fullName evidence="2">RNA polymerase, sigma-24 subunit, ECF subfamily</fullName>
    </submittedName>
</protein>
<dbReference type="CDD" id="cd06171">
    <property type="entry name" value="Sigma70_r4"/>
    <property type="match status" value="1"/>
</dbReference>
<dbReference type="InterPro" id="IPR007630">
    <property type="entry name" value="RNA_pol_sigma70_r4"/>
</dbReference>
<dbReference type="Pfam" id="PF04545">
    <property type="entry name" value="Sigma70_r4"/>
    <property type="match status" value="1"/>
</dbReference>
<dbReference type="EMBL" id="AP017378">
    <property type="protein sequence ID" value="BBD09106.1"/>
    <property type="molecule type" value="Genomic_DNA"/>
</dbReference>
<dbReference type="InterPro" id="IPR036388">
    <property type="entry name" value="WH-like_DNA-bd_sf"/>
</dbReference>
<dbReference type="InterPro" id="IPR013324">
    <property type="entry name" value="RNA_pol_sigma_r3/r4-like"/>
</dbReference>
<dbReference type="RefSeq" id="WP_126379801.1">
    <property type="nucleotide sequence ID" value="NZ_AP017378.1"/>
</dbReference>
<dbReference type="SUPFAM" id="SSF88659">
    <property type="entry name" value="Sigma3 and sigma4 domains of RNA polymerase sigma factors"/>
    <property type="match status" value="1"/>
</dbReference>
<evidence type="ECO:0000313" key="2">
    <source>
        <dbReference type="EMBL" id="BBD09106.1"/>
    </source>
</evidence>
<gene>
    <name evidence="2" type="ORF">DFE_2380</name>
</gene>
<accession>A0A2Z6B127</accession>
<dbReference type="GO" id="GO:0006352">
    <property type="term" value="P:DNA-templated transcription initiation"/>
    <property type="evidence" value="ECO:0007669"/>
    <property type="project" value="InterPro"/>
</dbReference>
<dbReference type="GO" id="GO:0003700">
    <property type="term" value="F:DNA-binding transcription factor activity"/>
    <property type="evidence" value="ECO:0007669"/>
    <property type="project" value="InterPro"/>
</dbReference>
<evidence type="ECO:0000259" key="1">
    <source>
        <dbReference type="Pfam" id="PF04545"/>
    </source>
</evidence>
<dbReference type="OrthoDB" id="3686693at2"/>
<sequence length="190" mass="21196">MLDWQDFDQALCDGTISQNVNPDDLFELTRGTVFTTVAKTLEDTTGRLPRMDILMIVDTVYERITSMSAPTMNRERIRFGDALKFIHGFAKEVTMEYVRAVHYPTTPLARILKLLGGKSFGLELVLDESEDPLTSSQRTVLCMRHGEGMSVDETAGALGTSRNEIRTMETRALEALHLHLGALPPTATIH</sequence>
<keyword evidence="3" id="KW-1185">Reference proteome</keyword>
<reference evidence="2 3" key="1">
    <citation type="journal article" date="2018" name="Sci. Adv.">
        <title>Multi-heme cytochromes provide a pathway for survival in energy-limited environments.</title>
        <authorList>
            <person name="Deng X."/>
            <person name="Dohmae N."/>
            <person name="Nealson K.H."/>
            <person name="Hashimoto K."/>
            <person name="Okamoto A."/>
        </authorList>
    </citation>
    <scope>NUCLEOTIDE SEQUENCE [LARGE SCALE GENOMIC DNA]</scope>
    <source>
        <strain evidence="2 3">IS5</strain>
    </source>
</reference>
<name>A0A2Z6B127_9BACT</name>
<feature type="domain" description="RNA polymerase sigma-70 region 4" evidence="1">
    <location>
        <begin position="133"/>
        <end position="176"/>
    </location>
</feature>
<dbReference type="AlphaFoldDB" id="A0A2Z6B127"/>
<dbReference type="Gene3D" id="1.10.10.10">
    <property type="entry name" value="Winged helix-like DNA-binding domain superfamily/Winged helix DNA-binding domain"/>
    <property type="match status" value="1"/>
</dbReference>
<organism evidence="2 3">
    <name type="scientific">Desulfovibrio ferrophilus</name>
    <dbReference type="NCBI Taxonomy" id="241368"/>
    <lineage>
        <taxon>Bacteria</taxon>
        <taxon>Pseudomonadati</taxon>
        <taxon>Thermodesulfobacteriota</taxon>
        <taxon>Desulfovibrionia</taxon>
        <taxon>Desulfovibrionales</taxon>
        <taxon>Desulfovibrionaceae</taxon>
        <taxon>Desulfovibrio</taxon>
    </lineage>
</organism>
<dbReference type="Proteomes" id="UP000269883">
    <property type="component" value="Chromosome"/>
</dbReference>
<evidence type="ECO:0000313" key="3">
    <source>
        <dbReference type="Proteomes" id="UP000269883"/>
    </source>
</evidence>
<proteinExistence type="predicted"/>